<evidence type="ECO:0000256" key="1">
    <source>
        <dbReference type="ARBA" id="ARBA00000056"/>
    </source>
</evidence>
<evidence type="ECO:0000256" key="4">
    <source>
        <dbReference type="ARBA" id="ARBA00023235"/>
    </source>
</evidence>
<comment type="pathway">
    <text evidence="3 6">Amino-sugar metabolism; N-acetylneuraminate degradation; D-fructose 6-phosphate from N-acetylneuraminate: step 3/5.</text>
</comment>
<evidence type="ECO:0000313" key="8">
    <source>
        <dbReference type="Proteomes" id="UP001595962"/>
    </source>
</evidence>
<dbReference type="InterPro" id="IPR011060">
    <property type="entry name" value="RibuloseP-bd_barrel"/>
</dbReference>
<dbReference type="SUPFAM" id="SSF51366">
    <property type="entry name" value="Ribulose-phoshate binding barrel"/>
    <property type="match status" value="1"/>
</dbReference>
<dbReference type="CDD" id="cd04729">
    <property type="entry name" value="NanE"/>
    <property type="match status" value="1"/>
</dbReference>
<keyword evidence="5 6" id="KW-0119">Carbohydrate metabolism</keyword>
<evidence type="ECO:0000313" key="7">
    <source>
        <dbReference type="EMBL" id="MFC4654033.1"/>
    </source>
</evidence>
<proteinExistence type="inferred from homology"/>
<dbReference type="Gene3D" id="3.20.20.70">
    <property type="entry name" value="Aldolase class I"/>
    <property type="match status" value="1"/>
</dbReference>
<dbReference type="EMBL" id="JBHSGB010000003">
    <property type="protein sequence ID" value="MFC4654033.1"/>
    <property type="molecule type" value="Genomic_DNA"/>
</dbReference>
<comment type="similarity">
    <text evidence="6">Belongs to the NanE family.</text>
</comment>
<evidence type="ECO:0000256" key="5">
    <source>
        <dbReference type="ARBA" id="ARBA00023277"/>
    </source>
</evidence>
<evidence type="ECO:0000256" key="3">
    <source>
        <dbReference type="ARBA" id="ARBA00005081"/>
    </source>
</evidence>
<dbReference type="HAMAP" id="MF_01235">
    <property type="entry name" value="ManNAc6P_epimer"/>
    <property type="match status" value="1"/>
</dbReference>
<accession>A0ABV9JHW6</accession>
<reference evidence="8" key="1">
    <citation type="journal article" date="2019" name="Int. J. Syst. Evol. Microbiol.">
        <title>The Global Catalogue of Microorganisms (GCM) 10K type strain sequencing project: providing services to taxonomists for standard genome sequencing and annotation.</title>
        <authorList>
            <consortium name="The Broad Institute Genomics Platform"/>
            <consortium name="The Broad Institute Genome Sequencing Center for Infectious Disease"/>
            <person name="Wu L."/>
            <person name="Ma J."/>
        </authorList>
    </citation>
    <scope>NUCLEOTIDE SEQUENCE [LARGE SCALE GENOMIC DNA]</scope>
    <source>
        <strain evidence="8">DT28</strain>
    </source>
</reference>
<gene>
    <name evidence="6" type="primary">nanE</name>
    <name evidence="7" type="ORF">ACFO3I_03220</name>
</gene>
<protein>
    <recommendedName>
        <fullName evidence="6">Putative N-acetylmannosamine-6-phosphate 2-epimerase</fullName>
        <ecNumber evidence="6">5.1.3.9</ecNumber>
    </recommendedName>
    <alternativeName>
        <fullName evidence="6">ManNAc-6-P epimerase</fullName>
    </alternativeName>
</protein>
<dbReference type="InterPro" id="IPR013785">
    <property type="entry name" value="Aldolase_TIM"/>
</dbReference>
<dbReference type="NCBIfam" id="NF002231">
    <property type="entry name" value="PRK01130.1"/>
    <property type="match status" value="1"/>
</dbReference>
<dbReference type="RefSeq" id="WP_377331701.1">
    <property type="nucleotide sequence ID" value="NZ_JBHSGB010000003.1"/>
</dbReference>
<dbReference type="PANTHER" id="PTHR36204">
    <property type="entry name" value="N-ACETYLMANNOSAMINE-6-PHOSPHATE 2-EPIMERASE-RELATED"/>
    <property type="match status" value="1"/>
</dbReference>
<evidence type="ECO:0000256" key="2">
    <source>
        <dbReference type="ARBA" id="ARBA00002147"/>
    </source>
</evidence>
<dbReference type="InterPro" id="IPR007260">
    <property type="entry name" value="NanE"/>
</dbReference>
<comment type="function">
    <text evidence="2 6">Converts N-acetylmannosamine-6-phosphate (ManNAc-6-P) to N-acetylglucosamine-6-phosphate (GlcNAc-6-P).</text>
</comment>
<dbReference type="Proteomes" id="UP001595962">
    <property type="component" value="Unassembled WGS sequence"/>
</dbReference>
<evidence type="ECO:0000256" key="6">
    <source>
        <dbReference type="HAMAP-Rule" id="MF_01235"/>
    </source>
</evidence>
<dbReference type="Pfam" id="PF04131">
    <property type="entry name" value="NanE"/>
    <property type="match status" value="1"/>
</dbReference>
<organism evidence="7 8">
    <name type="scientific">Rheinheimera marina</name>
    <dbReference type="NCBI Taxonomy" id="1774958"/>
    <lineage>
        <taxon>Bacteria</taxon>
        <taxon>Pseudomonadati</taxon>
        <taxon>Pseudomonadota</taxon>
        <taxon>Gammaproteobacteria</taxon>
        <taxon>Chromatiales</taxon>
        <taxon>Chromatiaceae</taxon>
        <taxon>Rheinheimera</taxon>
    </lineage>
</organism>
<dbReference type="EC" id="5.1.3.9" evidence="6"/>
<dbReference type="PANTHER" id="PTHR36204:SF1">
    <property type="entry name" value="N-ACETYLMANNOSAMINE-6-PHOSPHATE 2-EPIMERASE-RELATED"/>
    <property type="match status" value="1"/>
</dbReference>
<sequence length="232" mass="24481">MTFKNTELEQQLLATLDQSLIVSCQPVPDSPMDRDDIVLAMALAAVAGGAKGLRIEGAKRVRLVAQHCQVPIVGIIKRDLTESPVRITPYLEDVKALADAGAVIIAFDGTDRVRPVAAPRLLASIHQLGCIAMADCADVATGVALAAQGCTFIGTTLSGYLGEHTPAEPDFELVRELSAKGLHVIAEGRYNSPQLAAQAIELGAMSVTVGSAVTRIEHITGWFAQSVESVSR</sequence>
<comment type="caution">
    <text evidence="7">The sequence shown here is derived from an EMBL/GenBank/DDBJ whole genome shotgun (WGS) entry which is preliminary data.</text>
</comment>
<keyword evidence="4 6" id="KW-0413">Isomerase</keyword>
<dbReference type="GO" id="GO:0047465">
    <property type="term" value="F:N-acylglucosamine-6-phosphate 2-epimerase activity"/>
    <property type="evidence" value="ECO:0007669"/>
    <property type="project" value="UniProtKB-EC"/>
</dbReference>
<name>A0ABV9JHW6_9GAMM</name>
<comment type="catalytic activity">
    <reaction evidence="1 6">
        <text>an N-acyl-D-glucosamine 6-phosphate = an N-acyl-D-mannosamine 6-phosphate</text>
        <dbReference type="Rhea" id="RHEA:23932"/>
        <dbReference type="ChEBI" id="CHEBI:57599"/>
        <dbReference type="ChEBI" id="CHEBI:57666"/>
        <dbReference type="EC" id="5.1.3.9"/>
    </reaction>
</comment>
<keyword evidence="8" id="KW-1185">Reference proteome</keyword>